<dbReference type="RefSeq" id="WP_185133938.1">
    <property type="nucleotide sequence ID" value="NZ_JACJVR010000002.1"/>
</dbReference>
<comment type="caution">
    <text evidence="1">The sequence shown here is derived from an EMBL/GenBank/DDBJ whole genome shotgun (WGS) entry which is preliminary data.</text>
</comment>
<keyword evidence="2" id="KW-1185">Reference proteome</keyword>
<proteinExistence type="predicted"/>
<dbReference type="AlphaFoldDB" id="A0A841TUS6"/>
<accession>A0A841TUS6</accession>
<organism evidence="1 2">
    <name type="scientific">Cohnella xylanilytica</name>
    <dbReference type="NCBI Taxonomy" id="557555"/>
    <lineage>
        <taxon>Bacteria</taxon>
        <taxon>Bacillati</taxon>
        <taxon>Bacillota</taxon>
        <taxon>Bacilli</taxon>
        <taxon>Bacillales</taxon>
        <taxon>Paenibacillaceae</taxon>
        <taxon>Cohnella</taxon>
    </lineage>
</organism>
<gene>
    <name evidence="1" type="ORF">H7B90_00715</name>
</gene>
<sequence length="379" mass="42236">MSTSKFRFKMNLQTFAAGDPEEISMLEQALSGEELLTYASNLTVPNDYWQNILFPARQTDELTVDVIKASSRLPVMAQIADLGTETRYGSREGTKGDRVEIPKIQRGRWMDEKLIRLLLIAGQNLGLRKQEIQQIIRDQLDDAKYAVDSIRARREWVAMQATATGTVSYAEGDVKLFVDYGFTNDQKPVLTGTDRWSDTENSRPLEDMQTWFQFQADRGVRLTRAFTAQAIISLLLRNKSVRIAYHGDPSGSANPPQLTMAQLDSVTDSLGLPRIAAYDTQARVENDALTNGKLAFTTVRMAPADRFVMLPADPLGNYLWATTTEELMGGYDGVGSGDNGIFVFRDVTSRHPLRVRTVGVNLAFPVFPYADSVMSATVI</sequence>
<evidence type="ECO:0000313" key="1">
    <source>
        <dbReference type="EMBL" id="MBB6689913.1"/>
    </source>
</evidence>
<dbReference type="Gene3D" id="3.90.1690.10">
    <property type="entry name" value="phage-related protein like domain"/>
    <property type="match status" value="1"/>
</dbReference>
<dbReference type="InterPro" id="IPR005564">
    <property type="entry name" value="Major_capsid_GpE"/>
</dbReference>
<protein>
    <submittedName>
        <fullName evidence="1">Major capsid protein</fullName>
    </submittedName>
</protein>
<dbReference type="Pfam" id="PF03864">
    <property type="entry name" value="Phage_cap_E"/>
    <property type="match status" value="1"/>
</dbReference>
<dbReference type="Proteomes" id="UP000553776">
    <property type="component" value="Unassembled WGS sequence"/>
</dbReference>
<name>A0A841TUS6_9BACL</name>
<dbReference type="InterPro" id="IPR053738">
    <property type="entry name" value="Lambda_capsid_assembly"/>
</dbReference>
<dbReference type="EMBL" id="JACJVR010000002">
    <property type="protein sequence ID" value="MBB6689913.1"/>
    <property type="molecule type" value="Genomic_DNA"/>
</dbReference>
<evidence type="ECO:0000313" key="2">
    <source>
        <dbReference type="Proteomes" id="UP000553776"/>
    </source>
</evidence>
<reference evidence="1 2" key="1">
    <citation type="submission" date="2020-08" db="EMBL/GenBank/DDBJ databases">
        <title>Cohnella phylogeny.</title>
        <authorList>
            <person name="Dunlap C."/>
        </authorList>
    </citation>
    <scope>NUCLEOTIDE SEQUENCE [LARGE SCALE GENOMIC DNA]</scope>
    <source>
        <strain evidence="1 2">DSM 25239</strain>
    </source>
</reference>